<name>A0A6H5G0M2_9HEMI</name>
<sequence length="68" mass="7506">MVCVPCYLMPLLLLLWKFLQPFISMLWTPKKPIKDSTTGGSEDGNSSKANMTCPRTATTAPEASKKDD</sequence>
<dbReference type="EMBL" id="CADCXU010003952">
    <property type="protein sequence ID" value="CAA9995698.1"/>
    <property type="molecule type" value="Genomic_DNA"/>
</dbReference>
<gene>
    <name evidence="1" type="ORF">NTEN_LOCUS2485</name>
</gene>
<dbReference type="OrthoDB" id="10062823at2759"/>
<evidence type="ECO:0000313" key="2">
    <source>
        <dbReference type="Proteomes" id="UP000479000"/>
    </source>
</evidence>
<evidence type="ECO:0000313" key="1">
    <source>
        <dbReference type="EMBL" id="CAA9995698.1"/>
    </source>
</evidence>
<accession>A0A6H5G0M2</accession>
<dbReference type="Proteomes" id="UP000479000">
    <property type="component" value="Unassembled WGS sequence"/>
</dbReference>
<dbReference type="AlphaFoldDB" id="A0A6H5G0M2"/>
<organism evidence="1 2">
    <name type="scientific">Nesidiocoris tenuis</name>
    <dbReference type="NCBI Taxonomy" id="355587"/>
    <lineage>
        <taxon>Eukaryota</taxon>
        <taxon>Metazoa</taxon>
        <taxon>Ecdysozoa</taxon>
        <taxon>Arthropoda</taxon>
        <taxon>Hexapoda</taxon>
        <taxon>Insecta</taxon>
        <taxon>Pterygota</taxon>
        <taxon>Neoptera</taxon>
        <taxon>Paraneoptera</taxon>
        <taxon>Hemiptera</taxon>
        <taxon>Heteroptera</taxon>
        <taxon>Panheteroptera</taxon>
        <taxon>Cimicomorpha</taxon>
        <taxon>Miridae</taxon>
        <taxon>Dicyphina</taxon>
        <taxon>Nesidiocoris</taxon>
    </lineage>
</organism>
<keyword evidence="2" id="KW-1185">Reference proteome</keyword>
<proteinExistence type="predicted"/>
<protein>
    <submittedName>
        <fullName evidence="1">Uncharacterized protein</fullName>
    </submittedName>
</protein>
<reference evidence="1 2" key="1">
    <citation type="submission" date="2020-02" db="EMBL/GenBank/DDBJ databases">
        <authorList>
            <person name="Ferguson B K."/>
        </authorList>
    </citation>
    <scope>NUCLEOTIDE SEQUENCE [LARGE SCALE GENOMIC DNA]</scope>
</reference>